<keyword evidence="2" id="KW-0812">Transmembrane</keyword>
<dbReference type="RefSeq" id="XP_050923527.1">
    <property type="nucleotide sequence ID" value="XM_051067570.1"/>
</dbReference>
<feature type="non-terminal residue" evidence="4">
    <location>
        <position position="256"/>
    </location>
</feature>
<dbReference type="KEGG" id="lcf:127139590"/>
<keyword evidence="2" id="KW-0472">Membrane</keyword>
<accession>A0AAJ8B1J0</accession>
<organism evidence="3 4">
    <name type="scientific">Lates calcarifer</name>
    <name type="common">Barramundi</name>
    <name type="synonym">Holocentrus calcarifer</name>
    <dbReference type="NCBI Taxonomy" id="8187"/>
    <lineage>
        <taxon>Eukaryota</taxon>
        <taxon>Metazoa</taxon>
        <taxon>Chordata</taxon>
        <taxon>Craniata</taxon>
        <taxon>Vertebrata</taxon>
        <taxon>Euteleostomi</taxon>
        <taxon>Actinopterygii</taxon>
        <taxon>Neopterygii</taxon>
        <taxon>Teleostei</taxon>
        <taxon>Neoteleostei</taxon>
        <taxon>Acanthomorphata</taxon>
        <taxon>Carangaria</taxon>
        <taxon>Carangaria incertae sedis</taxon>
        <taxon>Centropomidae</taxon>
        <taxon>Lates</taxon>
    </lineage>
</organism>
<feature type="transmembrane region" description="Helical" evidence="2">
    <location>
        <begin position="206"/>
        <end position="230"/>
    </location>
</feature>
<evidence type="ECO:0000256" key="2">
    <source>
        <dbReference type="SAM" id="Phobius"/>
    </source>
</evidence>
<keyword evidence="2" id="KW-1133">Transmembrane helix</keyword>
<sequence length="256" mass="27643">MNRITVLIKRRLNVGFTPLFNLSFRHCFCAALPLTSSALLTSYVTANYDGRKPTSNKSGRKHGYTEGGCHRPRGLRTTTSVEVDVKKGASSSDVVTISLNQHANVVEKKVPELERSLGAALSWTVNIIEVSSSNGGTAESRSLRADVRTLVSFFAVDGGQVVSSEDVTKKLQSQSAAVAAELVKVFGEGIHFDVQVKPEGSASNDAAIIALSVLLALSIVGLIVSIVLIVRFKTKKNHQDSDRENFDIDRHAEGYT</sequence>
<evidence type="ECO:0000256" key="1">
    <source>
        <dbReference type="SAM" id="MobiDB-lite"/>
    </source>
</evidence>
<dbReference type="Proteomes" id="UP000694890">
    <property type="component" value="Unplaced"/>
</dbReference>
<protein>
    <submittedName>
        <fullName evidence="4">Uncharacterized protein LOC127139590</fullName>
    </submittedName>
</protein>
<evidence type="ECO:0000313" key="4">
    <source>
        <dbReference type="RefSeq" id="XP_050923527.1"/>
    </source>
</evidence>
<gene>
    <name evidence="4" type="primary">LOC127139590</name>
</gene>
<reference evidence="4" key="1">
    <citation type="submission" date="2025-08" db="UniProtKB">
        <authorList>
            <consortium name="RefSeq"/>
        </authorList>
    </citation>
    <scope>IDENTIFICATION</scope>
    <source>
        <tissue evidence="4">Brain</tissue>
    </source>
</reference>
<feature type="region of interest" description="Disordered" evidence="1">
    <location>
        <begin position="50"/>
        <end position="77"/>
    </location>
</feature>
<name>A0AAJ8B1J0_LATCA</name>
<dbReference type="AlphaFoldDB" id="A0AAJ8B1J0"/>
<dbReference type="GeneID" id="127139590"/>
<evidence type="ECO:0000313" key="3">
    <source>
        <dbReference type="Proteomes" id="UP000694890"/>
    </source>
</evidence>
<proteinExistence type="predicted"/>